<dbReference type="SUPFAM" id="SSF54637">
    <property type="entry name" value="Thioesterase/thiol ester dehydrase-isomerase"/>
    <property type="match status" value="1"/>
</dbReference>
<dbReference type="RefSeq" id="WP_120061900.1">
    <property type="nucleotide sequence ID" value="NZ_QYRP01000002.1"/>
</dbReference>
<sequence>MIAIQDRLFPHMRCFGCGPDNAEGLRLKSFPDGPRRAVAEFLPWPAHDNGLGYLNGGIIATVLDCHSAAAVMQHADEQGWGPLPGAALAYVTAGLDLSYRRPAPLHDPVSLVAEVQEASEDAITCAVRLEYDGKVRAEATALWKRWRAR</sequence>
<dbReference type="CDD" id="cd03443">
    <property type="entry name" value="PaaI_thioesterase"/>
    <property type="match status" value="1"/>
</dbReference>
<keyword evidence="3" id="KW-1185">Reference proteome</keyword>
<proteinExistence type="predicted"/>
<dbReference type="AlphaFoldDB" id="A0A3A5HBC2"/>
<gene>
    <name evidence="2" type="ORF">D4739_12995</name>
</gene>
<name>A0A3A5HBC2_9ACTN</name>
<accession>A0A3A5HBC2</accession>
<evidence type="ECO:0000259" key="1">
    <source>
        <dbReference type="Pfam" id="PF03061"/>
    </source>
</evidence>
<comment type="caution">
    <text evidence="2">The sequence shown here is derived from an EMBL/GenBank/DDBJ whole genome shotgun (WGS) entry which is preliminary data.</text>
</comment>
<feature type="domain" description="Thioesterase" evidence="1">
    <location>
        <begin position="52"/>
        <end position="130"/>
    </location>
</feature>
<dbReference type="InterPro" id="IPR029069">
    <property type="entry name" value="HotDog_dom_sf"/>
</dbReference>
<dbReference type="Gene3D" id="3.10.129.10">
    <property type="entry name" value="Hotdog Thioesterase"/>
    <property type="match status" value="1"/>
</dbReference>
<protein>
    <submittedName>
        <fullName evidence="2">PaaI family thioesterase</fullName>
    </submittedName>
</protein>
<dbReference type="InterPro" id="IPR006683">
    <property type="entry name" value="Thioestr_dom"/>
</dbReference>
<dbReference type="OrthoDB" id="5495835at2"/>
<dbReference type="Pfam" id="PF03061">
    <property type="entry name" value="4HBT"/>
    <property type="match status" value="1"/>
</dbReference>
<dbReference type="Proteomes" id="UP000276542">
    <property type="component" value="Unassembled WGS sequence"/>
</dbReference>
<dbReference type="EMBL" id="QYRP01000002">
    <property type="protein sequence ID" value="RJS47946.1"/>
    <property type="molecule type" value="Genomic_DNA"/>
</dbReference>
<evidence type="ECO:0000313" key="2">
    <source>
        <dbReference type="EMBL" id="RJS47946.1"/>
    </source>
</evidence>
<organism evidence="2 3">
    <name type="scientific">Nocardioides cavernaquae</name>
    <dbReference type="NCBI Taxonomy" id="2321396"/>
    <lineage>
        <taxon>Bacteria</taxon>
        <taxon>Bacillati</taxon>
        <taxon>Actinomycetota</taxon>
        <taxon>Actinomycetes</taxon>
        <taxon>Propionibacteriales</taxon>
        <taxon>Nocardioidaceae</taxon>
        <taxon>Nocardioides</taxon>
    </lineage>
</organism>
<reference evidence="3" key="1">
    <citation type="submission" date="2018-09" db="EMBL/GenBank/DDBJ databases">
        <authorList>
            <person name="Zhu H."/>
        </authorList>
    </citation>
    <scope>NUCLEOTIDE SEQUENCE [LARGE SCALE GENOMIC DNA]</scope>
    <source>
        <strain evidence="3">K1W22B-1</strain>
    </source>
</reference>
<evidence type="ECO:0000313" key="3">
    <source>
        <dbReference type="Proteomes" id="UP000276542"/>
    </source>
</evidence>